<feature type="region of interest" description="Disordered" evidence="1">
    <location>
        <begin position="1"/>
        <end position="26"/>
    </location>
</feature>
<keyword evidence="3" id="KW-1185">Reference proteome</keyword>
<feature type="compositionally biased region" description="Basic and acidic residues" evidence="1">
    <location>
        <begin position="1"/>
        <end position="10"/>
    </location>
</feature>
<reference evidence="2 3" key="1">
    <citation type="journal article" date="2016" name="Mol. Biol. Evol.">
        <title>Comparative Genomics of Early-Diverging Mushroom-Forming Fungi Provides Insights into the Origins of Lignocellulose Decay Capabilities.</title>
        <authorList>
            <person name="Nagy L.G."/>
            <person name="Riley R."/>
            <person name="Tritt A."/>
            <person name="Adam C."/>
            <person name="Daum C."/>
            <person name="Floudas D."/>
            <person name="Sun H."/>
            <person name="Yadav J.S."/>
            <person name="Pangilinan J."/>
            <person name="Larsson K.H."/>
            <person name="Matsuura K."/>
            <person name="Barry K."/>
            <person name="Labutti K."/>
            <person name="Kuo R."/>
            <person name="Ohm R.A."/>
            <person name="Bhattacharya S.S."/>
            <person name="Shirouzu T."/>
            <person name="Yoshinaga Y."/>
            <person name="Martin F.M."/>
            <person name="Grigoriev I.V."/>
            <person name="Hibbett D.S."/>
        </authorList>
    </citation>
    <scope>NUCLEOTIDE SEQUENCE [LARGE SCALE GENOMIC DNA]</scope>
    <source>
        <strain evidence="2 3">CBS 109695</strain>
    </source>
</reference>
<evidence type="ECO:0000313" key="3">
    <source>
        <dbReference type="Proteomes" id="UP000076532"/>
    </source>
</evidence>
<evidence type="ECO:0000256" key="1">
    <source>
        <dbReference type="SAM" id="MobiDB-lite"/>
    </source>
</evidence>
<organism evidence="2 3">
    <name type="scientific">Athelia psychrophila</name>
    <dbReference type="NCBI Taxonomy" id="1759441"/>
    <lineage>
        <taxon>Eukaryota</taxon>
        <taxon>Fungi</taxon>
        <taxon>Dikarya</taxon>
        <taxon>Basidiomycota</taxon>
        <taxon>Agaricomycotina</taxon>
        <taxon>Agaricomycetes</taxon>
        <taxon>Agaricomycetidae</taxon>
        <taxon>Atheliales</taxon>
        <taxon>Atheliaceae</taxon>
        <taxon>Athelia</taxon>
    </lineage>
</organism>
<gene>
    <name evidence="2" type="ORF">FIBSPDRAFT_872272</name>
</gene>
<sequence length="50" mass="5729">PRRAILDHRPGSQPWSKIPPSPPTCAMRPPDAQLRPRVLSLYFPHSRCLQ</sequence>
<accession>A0A165ZQB6</accession>
<evidence type="ECO:0000313" key="2">
    <source>
        <dbReference type="EMBL" id="KZP10815.1"/>
    </source>
</evidence>
<protein>
    <submittedName>
        <fullName evidence="2">Uncharacterized protein</fullName>
    </submittedName>
</protein>
<proteinExistence type="predicted"/>
<feature type="non-terminal residue" evidence="2">
    <location>
        <position position="1"/>
    </location>
</feature>
<dbReference type="Proteomes" id="UP000076532">
    <property type="component" value="Unassembled WGS sequence"/>
</dbReference>
<dbReference type="AlphaFoldDB" id="A0A165ZQB6"/>
<name>A0A165ZQB6_9AGAM</name>
<dbReference type="EMBL" id="KV417673">
    <property type="protein sequence ID" value="KZP10815.1"/>
    <property type="molecule type" value="Genomic_DNA"/>
</dbReference>